<feature type="domain" description="N-acetyltransferase" evidence="3">
    <location>
        <begin position="9"/>
        <end position="166"/>
    </location>
</feature>
<evidence type="ECO:0000256" key="2">
    <source>
        <dbReference type="ARBA" id="ARBA00023315"/>
    </source>
</evidence>
<dbReference type="CDD" id="cd04301">
    <property type="entry name" value="NAT_SF"/>
    <property type="match status" value="1"/>
</dbReference>
<protein>
    <submittedName>
        <fullName evidence="4">Ribosomal protein S18 acetylase RimI and related acetyltransferases (RimI)</fullName>
        <ecNumber evidence="4">2.3.1.128</ecNumber>
    </submittedName>
</protein>
<keyword evidence="5" id="KW-1185">Reference proteome</keyword>
<keyword evidence="1 4" id="KW-0808">Transferase</keyword>
<organism evidence="4 5">
    <name type="scientific">Fructobacillus cardui</name>
    <dbReference type="NCBI Taxonomy" id="2893170"/>
    <lineage>
        <taxon>Bacteria</taxon>
        <taxon>Bacillati</taxon>
        <taxon>Bacillota</taxon>
        <taxon>Bacilli</taxon>
        <taxon>Lactobacillales</taxon>
        <taxon>Lactobacillaceae</taxon>
        <taxon>Fructobacillus</taxon>
    </lineage>
</organism>
<dbReference type="InterPro" id="IPR000182">
    <property type="entry name" value="GNAT_dom"/>
</dbReference>
<keyword evidence="2 4" id="KW-0012">Acyltransferase</keyword>
<sequence>MQFQWCSTLNIKTAIIDDSLRIHQIALAAFSRDQVPKRLIDEQLAAGQVTYLLAETDAQAPAKADLLDEGTVEGTQVVGFLSYRAILDEVDLSFLAVDPAFQGQGIARELMQAFCEQNNERKAYLEVAENNVSARRLYEKFGFEIYARRDGYYHDGQTAILMEKNL</sequence>
<dbReference type="PANTHER" id="PTHR43420:SF44">
    <property type="entry name" value="ACETYLTRANSFERASE YPEA"/>
    <property type="match status" value="1"/>
</dbReference>
<dbReference type="Proteomes" id="UP001314200">
    <property type="component" value="Unassembled WGS sequence"/>
</dbReference>
<dbReference type="InterPro" id="IPR050680">
    <property type="entry name" value="YpeA/RimI_acetyltransf"/>
</dbReference>
<proteinExistence type="predicted"/>
<evidence type="ECO:0000256" key="1">
    <source>
        <dbReference type="ARBA" id="ARBA00022679"/>
    </source>
</evidence>
<dbReference type="SUPFAM" id="SSF55729">
    <property type="entry name" value="Acyl-CoA N-acyltransferases (Nat)"/>
    <property type="match status" value="1"/>
</dbReference>
<dbReference type="GO" id="GO:0016746">
    <property type="term" value="F:acyltransferase activity"/>
    <property type="evidence" value="ECO:0007669"/>
    <property type="project" value="UniProtKB-KW"/>
</dbReference>
<gene>
    <name evidence="4" type="ORF">R82641_BJNNKPBH_01248</name>
</gene>
<dbReference type="EMBL" id="CAUZLY010000010">
    <property type="protein sequence ID" value="CAK1250994.1"/>
    <property type="molecule type" value="Genomic_DNA"/>
</dbReference>
<accession>A0ABM9MZH5</accession>
<evidence type="ECO:0000313" key="5">
    <source>
        <dbReference type="Proteomes" id="UP001314200"/>
    </source>
</evidence>
<dbReference type="EC" id="2.3.1.128" evidence="4"/>
<keyword evidence="4" id="KW-0689">Ribosomal protein</keyword>
<comment type="caution">
    <text evidence="4">The sequence shown here is derived from an EMBL/GenBank/DDBJ whole genome shotgun (WGS) entry which is preliminary data.</text>
</comment>
<keyword evidence="4" id="KW-0687">Ribonucleoprotein</keyword>
<evidence type="ECO:0000259" key="3">
    <source>
        <dbReference type="PROSITE" id="PS51186"/>
    </source>
</evidence>
<dbReference type="InterPro" id="IPR016181">
    <property type="entry name" value="Acyl_CoA_acyltransferase"/>
</dbReference>
<dbReference type="PANTHER" id="PTHR43420">
    <property type="entry name" value="ACETYLTRANSFERASE"/>
    <property type="match status" value="1"/>
</dbReference>
<dbReference type="GO" id="GO:0005840">
    <property type="term" value="C:ribosome"/>
    <property type="evidence" value="ECO:0007669"/>
    <property type="project" value="UniProtKB-KW"/>
</dbReference>
<dbReference type="PROSITE" id="PS51186">
    <property type="entry name" value="GNAT"/>
    <property type="match status" value="1"/>
</dbReference>
<name>A0ABM9MZH5_9LACO</name>
<dbReference type="Gene3D" id="3.40.630.30">
    <property type="match status" value="1"/>
</dbReference>
<dbReference type="Pfam" id="PF00583">
    <property type="entry name" value="Acetyltransf_1"/>
    <property type="match status" value="1"/>
</dbReference>
<reference evidence="4 5" key="1">
    <citation type="submission" date="2023-10" db="EMBL/GenBank/DDBJ databases">
        <authorList>
            <person name="Botero Cardona J."/>
        </authorList>
    </citation>
    <scope>NUCLEOTIDE SEQUENCE [LARGE SCALE GENOMIC DNA]</scope>
    <source>
        <strain evidence="4 5">R-82641</strain>
    </source>
</reference>
<evidence type="ECO:0000313" key="4">
    <source>
        <dbReference type="EMBL" id="CAK1250994.1"/>
    </source>
</evidence>